<feature type="binding site" evidence="14">
    <location>
        <position position="208"/>
    </location>
    <ligand>
        <name>Zn(2+)</name>
        <dbReference type="ChEBI" id="CHEBI:29105"/>
        <label>1</label>
    </ligand>
</feature>
<dbReference type="PRINTS" id="PR00625">
    <property type="entry name" value="JDOMAIN"/>
</dbReference>
<dbReference type="Proteomes" id="UP000031386">
    <property type="component" value="Chromosome"/>
</dbReference>
<evidence type="ECO:0000256" key="6">
    <source>
        <dbReference type="ARBA" id="ARBA00022737"/>
    </source>
</evidence>
<dbReference type="CDD" id="cd10747">
    <property type="entry name" value="DnaJ_C"/>
    <property type="match status" value="1"/>
</dbReference>
<feature type="binding site" evidence="14">
    <location>
        <position position="151"/>
    </location>
    <ligand>
        <name>Zn(2+)</name>
        <dbReference type="ChEBI" id="CHEBI:29105"/>
        <label>1</label>
    </ligand>
</feature>
<dbReference type="GO" id="GO:0006260">
    <property type="term" value="P:DNA replication"/>
    <property type="evidence" value="ECO:0007669"/>
    <property type="project" value="UniProtKB-KW"/>
</dbReference>
<dbReference type="InterPro" id="IPR001623">
    <property type="entry name" value="DnaJ_domain"/>
</dbReference>
<evidence type="ECO:0000256" key="7">
    <source>
        <dbReference type="ARBA" id="ARBA00022771"/>
    </source>
</evidence>
<dbReference type="GO" id="GO:0031072">
    <property type="term" value="F:heat shock protein binding"/>
    <property type="evidence" value="ECO:0007669"/>
    <property type="project" value="InterPro"/>
</dbReference>
<dbReference type="SUPFAM" id="SSF46565">
    <property type="entry name" value="Chaperone J-domain"/>
    <property type="match status" value="1"/>
</dbReference>
<feature type="zinc finger region" description="CR-type" evidence="15">
    <location>
        <begin position="138"/>
        <end position="220"/>
    </location>
</feature>
<dbReference type="GO" id="GO:0005524">
    <property type="term" value="F:ATP binding"/>
    <property type="evidence" value="ECO:0007669"/>
    <property type="project" value="InterPro"/>
</dbReference>
<keyword evidence="10 14" id="KW-0143">Chaperone</keyword>
<comment type="domain">
    <text evidence="14">The J domain is necessary and sufficient to stimulate DnaK ATPase activity. Zinc center 1 plays an important role in the autonomous, DnaK-independent chaperone activity of DnaJ. Zinc center 2 is essential for interaction with DnaK and for DnaJ activity.</text>
</comment>
<sequence length="379" mass="42348">MRDLYEILGVEKNCSKAELKSAYRKLAKKYHPDVNPDNKEAEENFKEVNFAYEILSDDNRRQKYDTYGEASFNANAAGGGGFGGFSDMEDIFESIFGNFGGFGGFGGFGSSARNSNRPRKGEDIEFYLDLDFFEAVNGVEKEFFVNVKTVCNSCSGSGAKPGTKKVTCKKCNGRGSIRVQRQSFFGTVVSEELCNECNGTGEIVEEKCEKCKGKKYVLVRKKFTVKAPKGVNTNNIMTLKGQGNCGENGGPNGDVYVIFKVKSHELFVRNGNNVFYELPISFTEATLGAEVEIPTLEGKEKYTIPEGTDTGTEFTLKDRGISDVNGYGKGNLTFRVKIITPKNLTDRQKELLREFSNEREEHLTEHKKNFFEKVKELFD</sequence>
<dbReference type="InterPro" id="IPR018253">
    <property type="entry name" value="DnaJ_domain_CS"/>
</dbReference>
<dbReference type="OrthoDB" id="9779889at2"/>
<evidence type="ECO:0000256" key="3">
    <source>
        <dbReference type="ARBA" id="ARBA00022490"/>
    </source>
</evidence>
<evidence type="ECO:0000313" key="19">
    <source>
        <dbReference type="Proteomes" id="UP000031386"/>
    </source>
</evidence>
<dbReference type="GO" id="GO:0051082">
    <property type="term" value="F:unfolded protein binding"/>
    <property type="evidence" value="ECO:0007669"/>
    <property type="project" value="UniProtKB-UniRule"/>
</dbReference>
<dbReference type="CDD" id="cd06257">
    <property type="entry name" value="DnaJ"/>
    <property type="match status" value="1"/>
</dbReference>
<gene>
    <name evidence="14" type="primary">dnaJ</name>
    <name evidence="18" type="ORF">NW74_02630</name>
</gene>
<dbReference type="FunFam" id="1.10.287.110:FF:000034">
    <property type="entry name" value="Chaperone protein DnaJ"/>
    <property type="match status" value="1"/>
</dbReference>
<evidence type="ECO:0000256" key="14">
    <source>
        <dbReference type="HAMAP-Rule" id="MF_01152"/>
    </source>
</evidence>
<feature type="domain" description="CR-type" evidence="17">
    <location>
        <begin position="138"/>
        <end position="220"/>
    </location>
</feature>
<evidence type="ECO:0000256" key="10">
    <source>
        <dbReference type="ARBA" id="ARBA00023186"/>
    </source>
</evidence>
<dbReference type="GO" id="GO:0008270">
    <property type="term" value="F:zinc ion binding"/>
    <property type="evidence" value="ECO:0007669"/>
    <property type="project" value="UniProtKB-UniRule"/>
</dbReference>
<accession>A0A0B4S0C4</accession>
<dbReference type="Pfam" id="PF00684">
    <property type="entry name" value="DnaJ_CXXCXGXG"/>
    <property type="match status" value="1"/>
</dbReference>
<dbReference type="GO" id="GO:0042026">
    <property type="term" value="P:protein refolding"/>
    <property type="evidence" value="ECO:0007669"/>
    <property type="project" value="TreeGrafter"/>
</dbReference>
<comment type="subcellular location">
    <subcellularLocation>
        <location evidence="1 14">Cytoplasm</location>
    </subcellularLocation>
</comment>
<evidence type="ECO:0000256" key="11">
    <source>
        <dbReference type="ARBA" id="ARBA00053423"/>
    </source>
</evidence>
<comment type="function">
    <text evidence="11 14">Participates actively in the response to hyperosmotic and heat shock by preventing the aggregation of stress-denatured proteins and by disaggregating proteins, also in an autonomous, DnaK-independent fashion. Unfolded proteins bind initially to DnaJ; upon interaction with the DnaJ-bound protein, DnaK hydrolyzes its bound ATP, resulting in the formation of a stable complex. GrpE releases ADP from DnaK; ATP binding to DnaK triggers the release of the substrate protein, thus completing the reaction cycle. Several rounds of ATP-dependent interactions between DnaJ, DnaK and GrpE are required for fully efficient folding. Also involved, together with DnaK and GrpE, in the DNA replication of plasmids through activation of initiation proteins.</text>
</comment>
<keyword evidence="19" id="KW-1185">Reference proteome</keyword>
<dbReference type="EMBL" id="CP009761">
    <property type="protein sequence ID" value="AIZ36307.1"/>
    <property type="molecule type" value="Genomic_DNA"/>
</dbReference>
<dbReference type="SUPFAM" id="SSF49493">
    <property type="entry name" value="HSP40/DnaJ peptide-binding domain"/>
    <property type="match status" value="2"/>
</dbReference>
<comment type="caution">
    <text evidence="14">Lacks conserved residue(s) required for the propagation of feature annotation.</text>
</comment>
<reference evidence="18 19" key="1">
    <citation type="submission" date="2014-10" db="EMBL/GenBank/DDBJ databases">
        <title>Complete genome sequence of Parvimonas micra KCOM 1535 (= ChDC B708).</title>
        <authorList>
            <person name="Kook J.-K."/>
            <person name="Park S.-N."/>
            <person name="Lim Y.K."/>
            <person name="Roh H."/>
        </authorList>
    </citation>
    <scope>NUCLEOTIDE SEQUENCE [LARGE SCALE GENOMIC DNA]</scope>
    <source>
        <strain evidence="19">KCOM 1535 / ChDC B708</strain>
    </source>
</reference>
<dbReference type="STRING" id="33033.NW74_02630"/>
<keyword evidence="4 14" id="KW-0235">DNA replication</keyword>
<feature type="binding site" evidence="14">
    <location>
        <position position="194"/>
    </location>
    <ligand>
        <name>Zn(2+)</name>
        <dbReference type="ChEBI" id="CHEBI:29105"/>
        <label>2</label>
    </ligand>
</feature>
<dbReference type="FunFam" id="2.60.260.20:FF:000004">
    <property type="entry name" value="Molecular chaperone DnaJ"/>
    <property type="match status" value="1"/>
</dbReference>
<keyword evidence="5 14" id="KW-0479">Metal-binding</keyword>
<evidence type="ECO:0000256" key="2">
    <source>
        <dbReference type="ARBA" id="ARBA00011738"/>
    </source>
</evidence>
<keyword evidence="9 14" id="KW-0346">Stress response</keyword>
<dbReference type="Pfam" id="PF00226">
    <property type="entry name" value="DnaJ"/>
    <property type="match status" value="1"/>
</dbReference>
<evidence type="ECO:0000256" key="8">
    <source>
        <dbReference type="ARBA" id="ARBA00022833"/>
    </source>
</evidence>
<feature type="binding site" evidence="14">
    <location>
        <position position="168"/>
    </location>
    <ligand>
        <name>Zn(2+)</name>
        <dbReference type="ChEBI" id="CHEBI:29105"/>
        <label>2</label>
    </ligand>
</feature>
<dbReference type="PROSITE" id="PS50076">
    <property type="entry name" value="DNAJ_2"/>
    <property type="match status" value="1"/>
</dbReference>
<evidence type="ECO:0000256" key="9">
    <source>
        <dbReference type="ARBA" id="ARBA00023016"/>
    </source>
</evidence>
<keyword evidence="6 14" id="KW-0677">Repeat</keyword>
<dbReference type="AlphaFoldDB" id="A0A0B4S0C4"/>
<dbReference type="PANTHER" id="PTHR43096:SF52">
    <property type="entry name" value="DNAJ HOMOLOG 1, MITOCHONDRIAL-RELATED"/>
    <property type="match status" value="1"/>
</dbReference>
<feature type="binding site" evidence="14">
    <location>
        <position position="154"/>
    </location>
    <ligand>
        <name>Zn(2+)</name>
        <dbReference type="ChEBI" id="CHEBI:29105"/>
        <label>1</label>
    </ligand>
</feature>
<evidence type="ECO:0000256" key="1">
    <source>
        <dbReference type="ARBA" id="ARBA00004496"/>
    </source>
</evidence>
<comment type="cofactor">
    <cofactor evidence="14">
        <name>Zn(2+)</name>
        <dbReference type="ChEBI" id="CHEBI:29105"/>
    </cofactor>
    <text evidence="14">Binds 2 Zn(2+) ions per monomer.</text>
</comment>
<dbReference type="InterPro" id="IPR001305">
    <property type="entry name" value="HSP_DnaJ_Cys-rich_dom"/>
</dbReference>
<dbReference type="PROSITE" id="PS51188">
    <property type="entry name" value="ZF_CR"/>
    <property type="match status" value="1"/>
</dbReference>
<dbReference type="InterPro" id="IPR036869">
    <property type="entry name" value="J_dom_sf"/>
</dbReference>
<dbReference type="HAMAP" id="MF_01152">
    <property type="entry name" value="DnaJ"/>
    <property type="match status" value="1"/>
</dbReference>
<dbReference type="InterPro" id="IPR036410">
    <property type="entry name" value="HSP_DnaJ_Cys-rich_dom_sf"/>
</dbReference>
<dbReference type="SMART" id="SM00271">
    <property type="entry name" value="DnaJ"/>
    <property type="match status" value="1"/>
</dbReference>
<dbReference type="Gene3D" id="1.10.287.110">
    <property type="entry name" value="DnaJ domain"/>
    <property type="match status" value="1"/>
</dbReference>
<dbReference type="Gene3D" id="2.60.260.20">
    <property type="entry name" value="Urease metallochaperone UreE, N-terminal domain"/>
    <property type="match status" value="2"/>
</dbReference>
<comment type="similarity">
    <text evidence="12 14">Belongs to the DnaJ family.</text>
</comment>
<dbReference type="InterPro" id="IPR002939">
    <property type="entry name" value="DnaJ_C"/>
</dbReference>
<evidence type="ECO:0000256" key="15">
    <source>
        <dbReference type="PROSITE-ProRule" id="PRU00546"/>
    </source>
</evidence>
<feature type="binding site" evidence="14">
    <location>
        <position position="197"/>
    </location>
    <ligand>
        <name>Zn(2+)</name>
        <dbReference type="ChEBI" id="CHEBI:29105"/>
        <label>2</label>
    </ligand>
</feature>
<dbReference type="SUPFAM" id="SSF57938">
    <property type="entry name" value="DnaJ/Hsp40 cysteine-rich domain"/>
    <property type="match status" value="1"/>
</dbReference>
<dbReference type="PROSITE" id="PS00636">
    <property type="entry name" value="DNAJ_1"/>
    <property type="match status" value="1"/>
</dbReference>
<dbReference type="GO" id="GO:0009408">
    <property type="term" value="P:response to heat"/>
    <property type="evidence" value="ECO:0007669"/>
    <property type="project" value="InterPro"/>
</dbReference>
<feature type="binding site" evidence="14">
    <location>
        <position position="171"/>
    </location>
    <ligand>
        <name>Zn(2+)</name>
        <dbReference type="ChEBI" id="CHEBI:29105"/>
        <label>2</label>
    </ligand>
</feature>
<dbReference type="InterPro" id="IPR008971">
    <property type="entry name" value="HSP40/DnaJ_pept-bd"/>
</dbReference>
<keyword evidence="7 14" id="KW-0863">Zinc-finger</keyword>
<dbReference type="FunFam" id="2.10.230.10:FF:000002">
    <property type="entry name" value="Molecular chaperone DnaJ"/>
    <property type="match status" value="1"/>
</dbReference>
<evidence type="ECO:0000256" key="12">
    <source>
        <dbReference type="ARBA" id="ARBA00061004"/>
    </source>
</evidence>
<evidence type="ECO:0000259" key="16">
    <source>
        <dbReference type="PROSITE" id="PS50076"/>
    </source>
</evidence>
<evidence type="ECO:0000259" key="17">
    <source>
        <dbReference type="PROSITE" id="PS51188"/>
    </source>
</evidence>
<name>A0A0B4S0C4_9FIRM</name>
<dbReference type="GO" id="GO:0005737">
    <property type="term" value="C:cytoplasm"/>
    <property type="evidence" value="ECO:0007669"/>
    <property type="project" value="UniProtKB-SubCell"/>
</dbReference>
<protein>
    <recommendedName>
        <fullName evidence="13 14">Chaperone protein DnaJ</fullName>
    </recommendedName>
</protein>
<dbReference type="KEGG" id="pmic:NW74_02630"/>
<dbReference type="RefSeq" id="WP_041953691.1">
    <property type="nucleotide sequence ID" value="NZ_CP009761.1"/>
</dbReference>
<dbReference type="NCBIfam" id="TIGR02349">
    <property type="entry name" value="DnaJ_bact"/>
    <property type="match status" value="1"/>
</dbReference>
<evidence type="ECO:0000313" key="18">
    <source>
        <dbReference type="EMBL" id="AIZ36307.1"/>
    </source>
</evidence>
<evidence type="ECO:0000256" key="5">
    <source>
        <dbReference type="ARBA" id="ARBA00022723"/>
    </source>
</evidence>
<comment type="subunit">
    <text evidence="2 14">Homodimer.</text>
</comment>
<keyword evidence="3 14" id="KW-0963">Cytoplasm</keyword>
<dbReference type="NCBIfam" id="NF008035">
    <property type="entry name" value="PRK10767.1"/>
    <property type="match status" value="1"/>
</dbReference>
<dbReference type="PANTHER" id="PTHR43096">
    <property type="entry name" value="DNAJ HOMOLOG 1, MITOCHONDRIAL-RELATED"/>
    <property type="match status" value="1"/>
</dbReference>
<evidence type="ECO:0000256" key="4">
    <source>
        <dbReference type="ARBA" id="ARBA00022705"/>
    </source>
</evidence>
<proteinExistence type="inferred from homology"/>
<feature type="binding site" evidence="14">
    <location>
        <position position="211"/>
    </location>
    <ligand>
        <name>Zn(2+)</name>
        <dbReference type="ChEBI" id="CHEBI:29105"/>
        <label>1</label>
    </ligand>
</feature>
<organism evidence="18 19">
    <name type="scientific">Parvimonas micra</name>
    <dbReference type="NCBI Taxonomy" id="33033"/>
    <lineage>
        <taxon>Bacteria</taxon>
        <taxon>Bacillati</taxon>
        <taxon>Bacillota</taxon>
        <taxon>Tissierellia</taxon>
        <taxon>Tissierellales</taxon>
        <taxon>Peptoniphilaceae</taxon>
        <taxon>Parvimonas</taxon>
    </lineage>
</organism>
<feature type="domain" description="J" evidence="16">
    <location>
        <begin position="3"/>
        <end position="68"/>
    </location>
</feature>
<dbReference type="Gene3D" id="2.10.230.10">
    <property type="entry name" value="Heat shock protein DnaJ, cysteine-rich domain"/>
    <property type="match status" value="1"/>
</dbReference>
<dbReference type="InterPro" id="IPR012724">
    <property type="entry name" value="DnaJ"/>
</dbReference>
<dbReference type="CDD" id="cd10719">
    <property type="entry name" value="DnaJ_zf"/>
    <property type="match status" value="1"/>
</dbReference>
<keyword evidence="8 14" id="KW-0862">Zinc</keyword>
<dbReference type="Pfam" id="PF01556">
    <property type="entry name" value="DnaJ_C"/>
    <property type="match status" value="1"/>
</dbReference>
<evidence type="ECO:0000256" key="13">
    <source>
        <dbReference type="ARBA" id="ARBA00067609"/>
    </source>
</evidence>